<protein>
    <submittedName>
        <fullName evidence="1">Uncharacterized protein</fullName>
    </submittedName>
</protein>
<dbReference type="Proteomes" id="UP001412067">
    <property type="component" value="Unassembled WGS sequence"/>
</dbReference>
<evidence type="ECO:0000313" key="1">
    <source>
        <dbReference type="EMBL" id="KAK8955233.1"/>
    </source>
</evidence>
<gene>
    <name evidence="1" type="ORF">KSP40_PGU015138</name>
</gene>
<name>A0ABR2LYC9_9ASPA</name>
<dbReference type="EMBL" id="JBBWWR010000013">
    <property type="protein sequence ID" value="KAK8955233.1"/>
    <property type="molecule type" value="Genomic_DNA"/>
</dbReference>
<dbReference type="PANTHER" id="PTHR10782:SF4">
    <property type="entry name" value="TONALLI, ISOFORM E"/>
    <property type="match status" value="1"/>
</dbReference>
<organism evidence="1 2">
    <name type="scientific">Platanthera guangdongensis</name>
    <dbReference type="NCBI Taxonomy" id="2320717"/>
    <lineage>
        <taxon>Eukaryota</taxon>
        <taxon>Viridiplantae</taxon>
        <taxon>Streptophyta</taxon>
        <taxon>Embryophyta</taxon>
        <taxon>Tracheophyta</taxon>
        <taxon>Spermatophyta</taxon>
        <taxon>Magnoliopsida</taxon>
        <taxon>Liliopsida</taxon>
        <taxon>Asparagales</taxon>
        <taxon>Orchidaceae</taxon>
        <taxon>Orchidoideae</taxon>
        <taxon>Orchideae</taxon>
        <taxon>Orchidinae</taxon>
        <taxon>Platanthera</taxon>
    </lineage>
</organism>
<dbReference type="Gene3D" id="3.30.40.10">
    <property type="entry name" value="Zinc/RING finger domain, C3HC4 (zinc finger)"/>
    <property type="match status" value="1"/>
</dbReference>
<evidence type="ECO:0000313" key="2">
    <source>
        <dbReference type="Proteomes" id="UP001412067"/>
    </source>
</evidence>
<proteinExistence type="predicted"/>
<dbReference type="InterPro" id="IPR013083">
    <property type="entry name" value="Znf_RING/FYVE/PHD"/>
</dbReference>
<comment type="caution">
    <text evidence="1">The sequence shown here is derived from an EMBL/GenBank/DDBJ whole genome shotgun (WGS) entry which is preliminary data.</text>
</comment>
<sequence length="416" mass="45864">MRRQHAGADDGNGWRRSNDWLPTLTRIHMQKREVAEQRLVAEAATRWACGCFDYDNFLEMNLRKPTWRCPHCNQPVCILDLRIDRNMVKVSDALSEYEIWFQNNQVYLVLQILEESGEDVAEVVIHADGSWNVVAEQGRCTDHDNTQIHDQTHSMETEMNRSKVSMPDIVDLTMGEDDICGITQNLRQTASLDVYGNQNGNLMMETEDRKPFIDVGGIPPQFFTNPLLANHTSSVSQMQVYPLGNNMHPTFMPSYATNGSVASGSAHMLNIVGNFGLLDTISAGHDQTQFSGHGLQAMRCETDSTRSMARPVDRIPVAVQALAVPSQTHSTSRRMHANVSPRQYLMVNPSTTNPENFNGGIGNMDMQQITRTAADTSGVQNASMLGVPSPKAPTGVTDVWTAAGRGSGKGSGRNGG</sequence>
<keyword evidence="2" id="KW-1185">Reference proteome</keyword>
<dbReference type="PANTHER" id="PTHR10782">
    <property type="entry name" value="ZINC FINGER MIZ DOMAIN-CONTAINING PROTEIN"/>
    <property type="match status" value="1"/>
</dbReference>
<accession>A0ABR2LYC9</accession>
<reference evidence="1 2" key="1">
    <citation type="journal article" date="2022" name="Nat. Plants">
        <title>Genomes of leafy and leafless Platanthera orchids illuminate the evolution of mycoheterotrophy.</title>
        <authorList>
            <person name="Li M.H."/>
            <person name="Liu K.W."/>
            <person name="Li Z."/>
            <person name="Lu H.C."/>
            <person name="Ye Q.L."/>
            <person name="Zhang D."/>
            <person name="Wang J.Y."/>
            <person name="Li Y.F."/>
            <person name="Zhong Z.M."/>
            <person name="Liu X."/>
            <person name="Yu X."/>
            <person name="Liu D.K."/>
            <person name="Tu X.D."/>
            <person name="Liu B."/>
            <person name="Hao Y."/>
            <person name="Liao X.Y."/>
            <person name="Jiang Y.T."/>
            <person name="Sun W.H."/>
            <person name="Chen J."/>
            <person name="Chen Y.Q."/>
            <person name="Ai Y."/>
            <person name="Zhai J.W."/>
            <person name="Wu S.S."/>
            <person name="Zhou Z."/>
            <person name="Hsiao Y.Y."/>
            <person name="Wu W.L."/>
            <person name="Chen Y.Y."/>
            <person name="Lin Y.F."/>
            <person name="Hsu J.L."/>
            <person name="Li C.Y."/>
            <person name="Wang Z.W."/>
            <person name="Zhao X."/>
            <person name="Zhong W.Y."/>
            <person name="Ma X.K."/>
            <person name="Ma L."/>
            <person name="Huang J."/>
            <person name="Chen G.Z."/>
            <person name="Huang M.Z."/>
            <person name="Huang L."/>
            <person name="Peng D.H."/>
            <person name="Luo Y.B."/>
            <person name="Zou S.Q."/>
            <person name="Chen S.P."/>
            <person name="Lan S."/>
            <person name="Tsai W.C."/>
            <person name="Van de Peer Y."/>
            <person name="Liu Z.J."/>
        </authorList>
    </citation>
    <scope>NUCLEOTIDE SEQUENCE [LARGE SCALE GENOMIC DNA]</scope>
    <source>
        <strain evidence="1">Lor288</strain>
    </source>
</reference>